<sequence>MAMRPQPHDAAPATALRREVLWIAAATVVGAALRLQGLPRLGFVHFDEGIYAMAGLWPFRTAGLAGLDPSVIPYAPVGFPFLVGLFDMALGPGDAAAILASIVAGVLTIPAAGWLARRTFGPGAGAAAATLVALSCFHVSFSRMALTDATFLLAWVLGLALAGRFLERPGFGNAMGLGAGVGAAQLVKYNGWLLGAAVIAVAAAELADPRARSDRRRLRAVWGFGAMAAVVAAAIYAPWFRFVDAHGGYGSLLAHHRSYMGGVGSWMVHLGLQFEEADALSGGWTWRLAGYGAAALASLAIALPRSRASWREPAWLGLGLLGAVVLPRFLWPASASMLPASWRDTPAARLLAAAWLMLTVLTPFYHPYARLWLPLLLLCWVLVAGLVARALRAAGQGGARPVREILGVSLRGRSARGRVAFALFFVLVAAIVAPDLVPRPLAARPPRGLGPWDPSDSLRVAVREALPSVPAGVPSLRVLARPAAFYYIGGRISAQLEPGLSTLLEPERSGRWALVDAAMLDQEGDREAALASLLERWDVVGEFPARLNLPTLLDRDPLAARRPSIESAASVPLWLLRPRMPGAR</sequence>
<dbReference type="KEGG" id="agv:OJF2_12700"/>
<proteinExistence type="predicted"/>
<keyword evidence="5 8" id="KW-0812">Transmembrane</keyword>
<evidence type="ECO:0000256" key="7">
    <source>
        <dbReference type="ARBA" id="ARBA00023136"/>
    </source>
</evidence>
<keyword evidence="6 8" id="KW-1133">Transmembrane helix</keyword>
<evidence type="ECO:0000256" key="4">
    <source>
        <dbReference type="ARBA" id="ARBA00022679"/>
    </source>
</evidence>
<feature type="transmembrane region" description="Helical" evidence="8">
    <location>
        <begin position="219"/>
        <end position="240"/>
    </location>
</feature>
<feature type="transmembrane region" description="Helical" evidence="8">
    <location>
        <begin position="149"/>
        <end position="166"/>
    </location>
</feature>
<accession>A0A5B9VXE5</accession>
<evidence type="ECO:0000256" key="5">
    <source>
        <dbReference type="ARBA" id="ARBA00022692"/>
    </source>
</evidence>
<keyword evidence="2" id="KW-1003">Cell membrane</keyword>
<feature type="transmembrane region" description="Helical" evidence="8">
    <location>
        <begin position="186"/>
        <end position="207"/>
    </location>
</feature>
<feature type="transmembrane region" description="Helical" evidence="8">
    <location>
        <begin position="371"/>
        <end position="391"/>
    </location>
</feature>
<evidence type="ECO:0000256" key="3">
    <source>
        <dbReference type="ARBA" id="ARBA00022676"/>
    </source>
</evidence>
<evidence type="ECO:0000256" key="6">
    <source>
        <dbReference type="ARBA" id="ARBA00022989"/>
    </source>
</evidence>
<evidence type="ECO:0000256" key="8">
    <source>
        <dbReference type="SAM" id="Phobius"/>
    </source>
</evidence>
<feature type="transmembrane region" description="Helical" evidence="8">
    <location>
        <begin position="284"/>
        <end position="303"/>
    </location>
</feature>
<keyword evidence="11" id="KW-1185">Reference proteome</keyword>
<evidence type="ECO:0000256" key="1">
    <source>
        <dbReference type="ARBA" id="ARBA00004651"/>
    </source>
</evidence>
<gene>
    <name evidence="10" type="ORF">OJF2_12700</name>
</gene>
<dbReference type="Pfam" id="PF13231">
    <property type="entry name" value="PMT_2"/>
    <property type="match status" value="1"/>
</dbReference>
<evidence type="ECO:0000313" key="10">
    <source>
        <dbReference type="EMBL" id="QEH32789.1"/>
    </source>
</evidence>
<evidence type="ECO:0000259" key="9">
    <source>
        <dbReference type="Pfam" id="PF13231"/>
    </source>
</evidence>
<feature type="domain" description="Glycosyltransferase RgtA/B/C/D-like" evidence="9">
    <location>
        <begin position="76"/>
        <end position="232"/>
    </location>
</feature>
<dbReference type="GO" id="GO:0005886">
    <property type="term" value="C:plasma membrane"/>
    <property type="evidence" value="ECO:0007669"/>
    <property type="project" value="UniProtKB-SubCell"/>
</dbReference>
<dbReference type="GO" id="GO:0009103">
    <property type="term" value="P:lipopolysaccharide biosynthetic process"/>
    <property type="evidence" value="ECO:0007669"/>
    <property type="project" value="UniProtKB-ARBA"/>
</dbReference>
<feature type="transmembrane region" description="Helical" evidence="8">
    <location>
        <begin position="419"/>
        <end position="437"/>
    </location>
</feature>
<keyword evidence="4 10" id="KW-0808">Transferase</keyword>
<dbReference type="EMBL" id="CP042997">
    <property type="protein sequence ID" value="QEH32789.1"/>
    <property type="molecule type" value="Genomic_DNA"/>
</dbReference>
<dbReference type="InterPro" id="IPR038731">
    <property type="entry name" value="RgtA/B/C-like"/>
</dbReference>
<keyword evidence="7 8" id="KW-0472">Membrane</keyword>
<keyword evidence="3 10" id="KW-0328">Glycosyltransferase</keyword>
<dbReference type="GO" id="GO:0016763">
    <property type="term" value="F:pentosyltransferase activity"/>
    <property type="evidence" value="ECO:0007669"/>
    <property type="project" value="TreeGrafter"/>
</dbReference>
<feature type="transmembrane region" description="Helical" evidence="8">
    <location>
        <begin position="20"/>
        <end position="37"/>
    </location>
</feature>
<feature type="transmembrane region" description="Helical" evidence="8">
    <location>
        <begin position="71"/>
        <end position="90"/>
    </location>
</feature>
<dbReference type="InterPro" id="IPR050297">
    <property type="entry name" value="LipidA_mod_glycosyltrf_83"/>
</dbReference>
<feature type="transmembrane region" description="Helical" evidence="8">
    <location>
        <begin position="315"/>
        <end position="335"/>
    </location>
</feature>
<dbReference type="PANTHER" id="PTHR33908:SF11">
    <property type="entry name" value="MEMBRANE PROTEIN"/>
    <property type="match status" value="1"/>
</dbReference>
<comment type="subcellular location">
    <subcellularLocation>
        <location evidence="1">Cell membrane</location>
        <topology evidence="1">Multi-pass membrane protein</topology>
    </subcellularLocation>
</comment>
<feature type="transmembrane region" description="Helical" evidence="8">
    <location>
        <begin position="97"/>
        <end position="116"/>
    </location>
</feature>
<dbReference type="Proteomes" id="UP000324233">
    <property type="component" value="Chromosome"/>
</dbReference>
<evidence type="ECO:0000313" key="11">
    <source>
        <dbReference type="Proteomes" id="UP000324233"/>
    </source>
</evidence>
<organism evidence="10 11">
    <name type="scientific">Aquisphaera giovannonii</name>
    <dbReference type="NCBI Taxonomy" id="406548"/>
    <lineage>
        <taxon>Bacteria</taxon>
        <taxon>Pseudomonadati</taxon>
        <taxon>Planctomycetota</taxon>
        <taxon>Planctomycetia</taxon>
        <taxon>Isosphaerales</taxon>
        <taxon>Isosphaeraceae</taxon>
        <taxon>Aquisphaera</taxon>
    </lineage>
</organism>
<dbReference type="OrthoDB" id="207747at2"/>
<protein>
    <submittedName>
        <fullName evidence="10">Dolichyl-phosphate-mannose-protein mannosyltransferase</fullName>
    </submittedName>
</protein>
<dbReference type="AlphaFoldDB" id="A0A5B9VXE5"/>
<reference evidence="10 11" key="1">
    <citation type="submission" date="2019-08" db="EMBL/GenBank/DDBJ databases">
        <title>Deep-cultivation of Planctomycetes and their phenomic and genomic characterization uncovers novel biology.</title>
        <authorList>
            <person name="Wiegand S."/>
            <person name="Jogler M."/>
            <person name="Boedeker C."/>
            <person name="Pinto D."/>
            <person name="Vollmers J."/>
            <person name="Rivas-Marin E."/>
            <person name="Kohn T."/>
            <person name="Peeters S.H."/>
            <person name="Heuer A."/>
            <person name="Rast P."/>
            <person name="Oberbeckmann S."/>
            <person name="Bunk B."/>
            <person name="Jeske O."/>
            <person name="Meyerdierks A."/>
            <person name="Storesund J.E."/>
            <person name="Kallscheuer N."/>
            <person name="Luecker S."/>
            <person name="Lage O.M."/>
            <person name="Pohl T."/>
            <person name="Merkel B.J."/>
            <person name="Hornburger P."/>
            <person name="Mueller R.-W."/>
            <person name="Bruemmer F."/>
            <person name="Labrenz M."/>
            <person name="Spormann A.M."/>
            <person name="Op den Camp H."/>
            <person name="Overmann J."/>
            <person name="Amann R."/>
            <person name="Jetten M.S.M."/>
            <person name="Mascher T."/>
            <person name="Medema M.H."/>
            <person name="Devos D.P."/>
            <person name="Kaster A.-K."/>
            <person name="Ovreas L."/>
            <person name="Rohde M."/>
            <person name="Galperin M.Y."/>
            <person name="Jogler C."/>
        </authorList>
    </citation>
    <scope>NUCLEOTIDE SEQUENCE [LARGE SCALE GENOMIC DNA]</scope>
    <source>
        <strain evidence="10 11">OJF2</strain>
    </source>
</reference>
<evidence type="ECO:0000256" key="2">
    <source>
        <dbReference type="ARBA" id="ARBA00022475"/>
    </source>
</evidence>
<feature type="transmembrane region" description="Helical" evidence="8">
    <location>
        <begin position="122"/>
        <end position="142"/>
    </location>
</feature>
<name>A0A5B9VXE5_9BACT</name>
<dbReference type="PANTHER" id="PTHR33908">
    <property type="entry name" value="MANNOSYLTRANSFERASE YKCB-RELATED"/>
    <property type="match status" value="1"/>
</dbReference>